<proteinExistence type="predicted"/>
<dbReference type="RefSeq" id="WP_176968806.1">
    <property type="nucleotide sequence ID" value="NZ_FNON01000005.1"/>
</dbReference>
<dbReference type="PROSITE" id="PS50801">
    <property type="entry name" value="STAS"/>
    <property type="match status" value="1"/>
</dbReference>
<dbReference type="GO" id="GO:0043856">
    <property type="term" value="F:anti-sigma factor antagonist activity"/>
    <property type="evidence" value="ECO:0007669"/>
    <property type="project" value="TreeGrafter"/>
</dbReference>
<sequence length="125" mass="13362">MSALFLDPDYAGGLSCTLTRPSPAVTVVTVVGEIDSATMPRLAEVLDDASAITNRVILDMSRAGFLSCHALRVLHQAHERLDLVLVAAGRVIPRTLAVTGMDGMLDVYPDLPSAIQRSHRPTPTI</sequence>
<dbReference type="Proteomes" id="UP000199515">
    <property type="component" value="Unassembled WGS sequence"/>
</dbReference>
<name>A0A1H3JW49_9PSEU</name>
<dbReference type="Pfam" id="PF01740">
    <property type="entry name" value="STAS"/>
    <property type="match status" value="1"/>
</dbReference>
<dbReference type="AlphaFoldDB" id="A0A1H3JW49"/>
<keyword evidence="3" id="KW-1185">Reference proteome</keyword>
<dbReference type="EMBL" id="FNON01000005">
    <property type="protein sequence ID" value="SDY43735.1"/>
    <property type="molecule type" value="Genomic_DNA"/>
</dbReference>
<dbReference type="CDD" id="cd07043">
    <property type="entry name" value="STAS_anti-anti-sigma_factors"/>
    <property type="match status" value="1"/>
</dbReference>
<feature type="domain" description="STAS" evidence="1">
    <location>
        <begin position="23"/>
        <end position="118"/>
    </location>
</feature>
<evidence type="ECO:0000259" key="1">
    <source>
        <dbReference type="PROSITE" id="PS50801"/>
    </source>
</evidence>
<gene>
    <name evidence="2" type="ORF">SAMN05421504_105550</name>
</gene>
<evidence type="ECO:0000313" key="3">
    <source>
        <dbReference type="Proteomes" id="UP000199515"/>
    </source>
</evidence>
<reference evidence="2 3" key="1">
    <citation type="submission" date="2016-10" db="EMBL/GenBank/DDBJ databases">
        <authorList>
            <person name="de Groot N.N."/>
        </authorList>
    </citation>
    <scope>NUCLEOTIDE SEQUENCE [LARGE SCALE GENOMIC DNA]</scope>
    <source>
        <strain evidence="2 3">CPCC 202699</strain>
    </source>
</reference>
<dbReference type="Gene3D" id="3.30.750.24">
    <property type="entry name" value="STAS domain"/>
    <property type="match status" value="1"/>
</dbReference>
<accession>A0A1H3JW49</accession>
<dbReference type="PANTHER" id="PTHR33495:SF2">
    <property type="entry name" value="ANTI-SIGMA FACTOR ANTAGONIST TM_1081-RELATED"/>
    <property type="match status" value="1"/>
</dbReference>
<dbReference type="InterPro" id="IPR036513">
    <property type="entry name" value="STAS_dom_sf"/>
</dbReference>
<dbReference type="PANTHER" id="PTHR33495">
    <property type="entry name" value="ANTI-SIGMA FACTOR ANTAGONIST TM_1081-RELATED-RELATED"/>
    <property type="match status" value="1"/>
</dbReference>
<evidence type="ECO:0000313" key="2">
    <source>
        <dbReference type="EMBL" id="SDY43735.1"/>
    </source>
</evidence>
<protein>
    <submittedName>
        <fullName evidence="2">Anti-anti-sigma factor</fullName>
    </submittedName>
</protein>
<dbReference type="InterPro" id="IPR002645">
    <property type="entry name" value="STAS_dom"/>
</dbReference>
<dbReference type="STRING" id="589385.SAMN05421504_105550"/>
<dbReference type="SUPFAM" id="SSF52091">
    <property type="entry name" value="SpoIIaa-like"/>
    <property type="match status" value="1"/>
</dbReference>
<organism evidence="2 3">
    <name type="scientific">Amycolatopsis xylanica</name>
    <dbReference type="NCBI Taxonomy" id="589385"/>
    <lineage>
        <taxon>Bacteria</taxon>
        <taxon>Bacillati</taxon>
        <taxon>Actinomycetota</taxon>
        <taxon>Actinomycetes</taxon>
        <taxon>Pseudonocardiales</taxon>
        <taxon>Pseudonocardiaceae</taxon>
        <taxon>Amycolatopsis</taxon>
    </lineage>
</organism>